<gene>
    <name evidence="1" type="ORF">BTE48_06295</name>
</gene>
<dbReference type="STRING" id="64969.SAMN02745127_00970"/>
<dbReference type="NCBIfam" id="TIGR00249">
    <property type="entry name" value="sixA"/>
    <property type="match status" value="1"/>
</dbReference>
<protein>
    <submittedName>
        <fullName evidence="1">Phosphohistidine phosphatase SixA</fullName>
    </submittedName>
</protein>
<evidence type="ECO:0000313" key="2">
    <source>
        <dbReference type="Proteomes" id="UP000191418"/>
    </source>
</evidence>
<dbReference type="Proteomes" id="UP000191418">
    <property type="component" value="Unassembled WGS sequence"/>
</dbReference>
<dbReference type="Gene3D" id="3.40.50.1240">
    <property type="entry name" value="Phosphoglycerate mutase-like"/>
    <property type="match status" value="1"/>
</dbReference>
<keyword evidence="2" id="KW-1185">Reference proteome</keyword>
<dbReference type="SUPFAM" id="SSF53254">
    <property type="entry name" value="Phosphoglycerate mutase-like"/>
    <property type="match status" value="1"/>
</dbReference>
<organism evidence="1 2">
    <name type="scientific">Oceanospirillum multiglobuliferum</name>
    <dbReference type="NCBI Taxonomy" id="64969"/>
    <lineage>
        <taxon>Bacteria</taxon>
        <taxon>Pseudomonadati</taxon>
        <taxon>Pseudomonadota</taxon>
        <taxon>Gammaproteobacteria</taxon>
        <taxon>Oceanospirillales</taxon>
        <taxon>Oceanospirillaceae</taxon>
        <taxon>Oceanospirillum</taxon>
    </lineage>
</organism>
<comment type="caution">
    <text evidence="1">The sequence shown here is derived from an EMBL/GenBank/DDBJ whole genome shotgun (WGS) entry which is preliminary data.</text>
</comment>
<dbReference type="InterPro" id="IPR029033">
    <property type="entry name" value="His_PPase_superfam"/>
</dbReference>
<dbReference type="InterPro" id="IPR004449">
    <property type="entry name" value="SixA"/>
</dbReference>
<evidence type="ECO:0000313" key="1">
    <source>
        <dbReference type="EMBL" id="OPX55810.1"/>
    </source>
</evidence>
<dbReference type="GO" id="GO:0101006">
    <property type="term" value="F:protein histidine phosphatase activity"/>
    <property type="evidence" value="ECO:0007669"/>
    <property type="project" value="InterPro"/>
</dbReference>
<dbReference type="SMART" id="SM00855">
    <property type="entry name" value="PGAM"/>
    <property type="match status" value="1"/>
</dbReference>
<dbReference type="InterPro" id="IPR013078">
    <property type="entry name" value="His_Pase_superF_clade-1"/>
</dbReference>
<dbReference type="Pfam" id="PF00300">
    <property type="entry name" value="His_Phos_1"/>
    <property type="match status" value="1"/>
</dbReference>
<dbReference type="RefSeq" id="WP_078744594.1">
    <property type="nucleotide sequence ID" value="NZ_FUXG01000005.1"/>
</dbReference>
<reference evidence="1 2" key="1">
    <citation type="submission" date="2017-01" db="EMBL/GenBank/DDBJ databases">
        <title>Genome Sequencing of a Marine Spirillum, Oceanospirillum multiglobuliferum ATCC 33336, from Japan.</title>
        <authorList>
            <person name="Carney J.G."/>
            <person name="Trachtenberg A.M."/>
            <person name="Rheaume B.A."/>
            <person name="Linnane J.D."/>
            <person name="Pitts N.L."/>
            <person name="Mykles D.L."/>
            <person name="Maclea K.S."/>
        </authorList>
    </citation>
    <scope>NUCLEOTIDE SEQUENCE [LARGE SCALE GENOMIC DNA]</scope>
    <source>
        <strain evidence="1 2">ATCC 33336</strain>
    </source>
</reference>
<name>A0A1T4N238_9GAMM</name>
<proteinExistence type="predicted"/>
<dbReference type="CDD" id="cd07067">
    <property type="entry name" value="HP_PGM_like"/>
    <property type="match status" value="1"/>
</dbReference>
<dbReference type="GO" id="GO:0005737">
    <property type="term" value="C:cytoplasm"/>
    <property type="evidence" value="ECO:0007669"/>
    <property type="project" value="InterPro"/>
</dbReference>
<dbReference type="AlphaFoldDB" id="A0A1T4N238"/>
<dbReference type="EMBL" id="MTSM01000006">
    <property type="protein sequence ID" value="OPX55810.1"/>
    <property type="molecule type" value="Genomic_DNA"/>
</dbReference>
<dbReference type="OrthoDB" id="280692at2"/>
<accession>A0A1T4N238</accession>
<sequence>MKLIIVRHGEAGVAATDPERALTANGRQQVQRITQAMKDELIGSIAYASPYLRAQQTLELISQGLGEQDGQTLAFITPDDAPEPVLSWLALQSDACLMLVSHQPLVSRLISLLVDGVESAAYPMDTASIAILEADVWAKGLARLVSLTHVVDLD</sequence>